<evidence type="ECO:0000313" key="3">
    <source>
        <dbReference type="Proteomes" id="UP000499080"/>
    </source>
</evidence>
<keyword evidence="3" id="KW-1185">Reference proteome</keyword>
<dbReference type="AlphaFoldDB" id="A0A4Y2V839"/>
<evidence type="ECO:0000256" key="1">
    <source>
        <dbReference type="SAM" id="MobiDB-lite"/>
    </source>
</evidence>
<accession>A0A4Y2V839</accession>
<sequence>MDQSSTCGTMNEVPDIGGKTGTSFRVPDMGEKPPARVPYECLHLLPLYVFELSCFPFRDGPGEIFFDELRNIRQSLTIDFTVVVIRQGNASDKRNHRRQCQEQMQDSRCSIGYPRPIPEVPHHRERKTVVFLDDNPGSFDELLRGFFDEILHGCENFSLSKTFEIGRTNLALDKTYL</sequence>
<name>A0A4Y2V839_ARAVE</name>
<organism evidence="2 3">
    <name type="scientific">Araneus ventricosus</name>
    <name type="common">Orbweaver spider</name>
    <name type="synonym">Epeira ventricosa</name>
    <dbReference type="NCBI Taxonomy" id="182803"/>
    <lineage>
        <taxon>Eukaryota</taxon>
        <taxon>Metazoa</taxon>
        <taxon>Ecdysozoa</taxon>
        <taxon>Arthropoda</taxon>
        <taxon>Chelicerata</taxon>
        <taxon>Arachnida</taxon>
        <taxon>Araneae</taxon>
        <taxon>Araneomorphae</taxon>
        <taxon>Entelegynae</taxon>
        <taxon>Araneoidea</taxon>
        <taxon>Araneidae</taxon>
        <taxon>Araneus</taxon>
    </lineage>
</organism>
<proteinExistence type="predicted"/>
<reference evidence="2 3" key="1">
    <citation type="journal article" date="2019" name="Sci. Rep.">
        <title>Orb-weaving spider Araneus ventricosus genome elucidates the spidroin gene catalogue.</title>
        <authorList>
            <person name="Kono N."/>
            <person name="Nakamura H."/>
            <person name="Ohtoshi R."/>
            <person name="Moran D.A.P."/>
            <person name="Shinohara A."/>
            <person name="Yoshida Y."/>
            <person name="Fujiwara M."/>
            <person name="Mori M."/>
            <person name="Tomita M."/>
            <person name="Arakawa K."/>
        </authorList>
    </citation>
    <scope>NUCLEOTIDE SEQUENCE [LARGE SCALE GENOMIC DNA]</scope>
</reference>
<gene>
    <name evidence="2" type="ORF">AVEN_188043_1</name>
</gene>
<dbReference type="Proteomes" id="UP000499080">
    <property type="component" value="Unassembled WGS sequence"/>
</dbReference>
<comment type="caution">
    <text evidence="2">The sequence shown here is derived from an EMBL/GenBank/DDBJ whole genome shotgun (WGS) entry which is preliminary data.</text>
</comment>
<evidence type="ECO:0000313" key="2">
    <source>
        <dbReference type="EMBL" id="GBO20246.1"/>
    </source>
</evidence>
<feature type="region of interest" description="Disordered" evidence="1">
    <location>
        <begin position="1"/>
        <end position="29"/>
    </location>
</feature>
<dbReference type="EMBL" id="BGPR01043637">
    <property type="protein sequence ID" value="GBO20246.1"/>
    <property type="molecule type" value="Genomic_DNA"/>
</dbReference>
<protein>
    <submittedName>
        <fullName evidence="2">Uncharacterized protein</fullName>
    </submittedName>
</protein>